<keyword evidence="8" id="KW-1185">Reference proteome</keyword>
<dbReference type="PROSITE" id="PS50977">
    <property type="entry name" value="HTH_TETR_2"/>
    <property type="match status" value="1"/>
</dbReference>
<dbReference type="InterPro" id="IPR050109">
    <property type="entry name" value="HTH-type_TetR-like_transc_reg"/>
</dbReference>
<dbReference type="EMBL" id="MBLM01000113">
    <property type="protein sequence ID" value="OHV37399.1"/>
    <property type="molecule type" value="Genomic_DNA"/>
</dbReference>
<reference evidence="8" key="1">
    <citation type="submission" date="2016-07" db="EMBL/GenBank/DDBJ databases">
        <title>Sequence Frankia sp. strain CcI1.17.</title>
        <authorList>
            <person name="Ghodhbane-Gtari F."/>
            <person name="Swanson E."/>
            <person name="Gueddou A."/>
            <person name="Morris K."/>
            <person name="Hezbri K."/>
            <person name="Ktari A."/>
            <person name="Nouioui I."/>
            <person name="Abebe-Akele F."/>
            <person name="Simpson S."/>
            <person name="Thomas K."/>
            <person name="Gtari M."/>
            <person name="Tisa L.S."/>
            <person name="Hurst S."/>
        </authorList>
    </citation>
    <scope>NUCLEOTIDE SEQUENCE [LARGE SCALE GENOMIC DNA]</scope>
    <source>
        <strain evidence="8">Cc1.17</strain>
    </source>
</reference>
<evidence type="ECO:0000256" key="1">
    <source>
        <dbReference type="ARBA" id="ARBA00023015"/>
    </source>
</evidence>
<feature type="DNA-binding region" description="H-T-H motif" evidence="4">
    <location>
        <begin position="42"/>
        <end position="61"/>
    </location>
</feature>
<organism evidence="7 8">
    <name type="scientific">Parafrankia colletiae</name>
    <dbReference type="NCBI Taxonomy" id="573497"/>
    <lineage>
        <taxon>Bacteria</taxon>
        <taxon>Bacillati</taxon>
        <taxon>Actinomycetota</taxon>
        <taxon>Actinomycetes</taxon>
        <taxon>Frankiales</taxon>
        <taxon>Frankiaceae</taxon>
        <taxon>Parafrankia</taxon>
    </lineage>
</organism>
<evidence type="ECO:0000313" key="7">
    <source>
        <dbReference type="EMBL" id="OHV37399.1"/>
    </source>
</evidence>
<evidence type="ECO:0000256" key="2">
    <source>
        <dbReference type="ARBA" id="ARBA00023125"/>
    </source>
</evidence>
<dbReference type="Proteomes" id="UP000179627">
    <property type="component" value="Unassembled WGS sequence"/>
</dbReference>
<protein>
    <submittedName>
        <fullName evidence="7">Transcriptional regulator</fullName>
    </submittedName>
</protein>
<dbReference type="PANTHER" id="PTHR30055:SF234">
    <property type="entry name" value="HTH-TYPE TRANSCRIPTIONAL REGULATOR BETI"/>
    <property type="match status" value="1"/>
</dbReference>
<dbReference type="SUPFAM" id="SSF46689">
    <property type="entry name" value="Homeodomain-like"/>
    <property type="match status" value="1"/>
</dbReference>
<evidence type="ECO:0000256" key="4">
    <source>
        <dbReference type="PROSITE-ProRule" id="PRU00335"/>
    </source>
</evidence>
<dbReference type="InterPro" id="IPR009057">
    <property type="entry name" value="Homeodomain-like_sf"/>
</dbReference>
<feature type="region of interest" description="Disordered" evidence="5">
    <location>
        <begin position="1"/>
        <end position="20"/>
    </location>
</feature>
<dbReference type="PANTHER" id="PTHR30055">
    <property type="entry name" value="HTH-TYPE TRANSCRIPTIONAL REGULATOR RUTR"/>
    <property type="match status" value="1"/>
</dbReference>
<name>A0A1S1QV18_9ACTN</name>
<dbReference type="GO" id="GO:0000976">
    <property type="term" value="F:transcription cis-regulatory region binding"/>
    <property type="evidence" value="ECO:0007669"/>
    <property type="project" value="TreeGrafter"/>
</dbReference>
<dbReference type="Gene3D" id="1.10.357.10">
    <property type="entry name" value="Tetracycline Repressor, domain 2"/>
    <property type="match status" value="1"/>
</dbReference>
<sequence length="213" mass="22405">MKADTVRGYQQRQRAQAADANTERILEAGAEMFAARSIDQITLAAVAERAGVGVQTVIRRVGTKDGLIRAVGAWLAPQIEATRGAPTTSDPAAVAARIAQQYERWGMVTDRAIRERDASPALAEVADAGRRSHRDWTATAFAAALDRQPPARRHDLLGRLAAVCGVELWLVLRRDQGLSVAAAQAAVADLIAACLAAAASPTASTDGAPAATF</sequence>
<gene>
    <name evidence="7" type="ORF">CC117_16815</name>
</gene>
<proteinExistence type="predicted"/>
<dbReference type="AlphaFoldDB" id="A0A1S1QV18"/>
<comment type="caution">
    <text evidence="7">The sequence shown here is derived from an EMBL/GenBank/DDBJ whole genome shotgun (WGS) entry which is preliminary data.</text>
</comment>
<dbReference type="GO" id="GO:0003700">
    <property type="term" value="F:DNA-binding transcription factor activity"/>
    <property type="evidence" value="ECO:0007669"/>
    <property type="project" value="TreeGrafter"/>
</dbReference>
<evidence type="ECO:0000256" key="5">
    <source>
        <dbReference type="SAM" id="MobiDB-lite"/>
    </source>
</evidence>
<dbReference type="RefSeq" id="WP_071084517.1">
    <property type="nucleotide sequence ID" value="NZ_MBLM01000113.1"/>
</dbReference>
<evidence type="ECO:0000256" key="3">
    <source>
        <dbReference type="ARBA" id="ARBA00023163"/>
    </source>
</evidence>
<dbReference type="OrthoDB" id="4823039at2"/>
<keyword evidence="3" id="KW-0804">Transcription</keyword>
<dbReference type="Pfam" id="PF00440">
    <property type="entry name" value="TetR_N"/>
    <property type="match status" value="1"/>
</dbReference>
<keyword evidence="2 4" id="KW-0238">DNA-binding</keyword>
<feature type="domain" description="HTH tetR-type" evidence="6">
    <location>
        <begin position="19"/>
        <end position="79"/>
    </location>
</feature>
<evidence type="ECO:0000259" key="6">
    <source>
        <dbReference type="PROSITE" id="PS50977"/>
    </source>
</evidence>
<dbReference type="InterPro" id="IPR001647">
    <property type="entry name" value="HTH_TetR"/>
</dbReference>
<feature type="compositionally biased region" description="Low complexity" evidence="5">
    <location>
        <begin position="10"/>
        <end position="20"/>
    </location>
</feature>
<accession>A0A1S1QV18</accession>
<evidence type="ECO:0000313" key="8">
    <source>
        <dbReference type="Proteomes" id="UP000179627"/>
    </source>
</evidence>
<keyword evidence="1" id="KW-0805">Transcription regulation</keyword>